<gene>
    <name evidence="5" type="ORF">F4Y42_12180</name>
</gene>
<dbReference type="InterPro" id="IPR017871">
    <property type="entry name" value="ABC_transporter-like_CS"/>
</dbReference>
<protein>
    <submittedName>
        <fullName evidence="5">ABC transporter ATP-binding protein</fullName>
    </submittedName>
</protein>
<dbReference type="InterPro" id="IPR015854">
    <property type="entry name" value="ABC_transpr_LolD-like"/>
</dbReference>
<evidence type="ECO:0000313" key="5">
    <source>
        <dbReference type="EMBL" id="MXY94191.1"/>
    </source>
</evidence>
<keyword evidence="3 5" id="KW-0067">ATP-binding</keyword>
<dbReference type="Pfam" id="PF00005">
    <property type="entry name" value="ABC_tran"/>
    <property type="match status" value="1"/>
</dbReference>
<evidence type="ECO:0000259" key="4">
    <source>
        <dbReference type="PROSITE" id="PS50893"/>
    </source>
</evidence>
<dbReference type="GO" id="GO:0098796">
    <property type="term" value="C:membrane protein complex"/>
    <property type="evidence" value="ECO:0007669"/>
    <property type="project" value="UniProtKB-ARBA"/>
</dbReference>
<reference evidence="5" key="1">
    <citation type="submission" date="2019-09" db="EMBL/GenBank/DDBJ databases">
        <title>Characterisation of the sponge microbiome using genome-centric metagenomics.</title>
        <authorList>
            <person name="Engelberts J.P."/>
            <person name="Robbins S.J."/>
            <person name="De Goeij J.M."/>
            <person name="Aranda M."/>
            <person name="Bell S.C."/>
            <person name="Webster N.S."/>
        </authorList>
    </citation>
    <scope>NUCLEOTIDE SEQUENCE</scope>
    <source>
        <strain evidence="5">SB0664_bin_27</strain>
    </source>
</reference>
<dbReference type="AlphaFoldDB" id="A0A6B0YV04"/>
<evidence type="ECO:0000256" key="3">
    <source>
        <dbReference type="ARBA" id="ARBA00022840"/>
    </source>
</evidence>
<organism evidence="5">
    <name type="scientific">Caldilineaceae bacterium SB0664_bin_27</name>
    <dbReference type="NCBI Taxonomy" id="2605260"/>
    <lineage>
        <taxon>Bacteria</taxon>
        <taxon>Bacillati</taxon>
        <taxon>Chloroflexota</taxon>
        <taxon>Caldilineae</taxon>
        <taxon>Caldilineales</taxon>
        <taxon>Caldilineaceae</taxon>
    </lineage>
</organism>
<dbReference type="InterPro" id="IPR003593">
    <property type="entry name" value="AAA+_ATPase"/>
</dbReference>
<dbReference type="GO" id="GO:0022857">
    <property type="term" value="F:transmembrane transporter activity"/>
    <property type="evidence" value="ECO:0007669"/>
    <property type="project" value="TreeGrafter"/>
</dbReference>
<accession>A0A6B0YV04</accession>
<dbReference type="CDD" id="cd03255">
    <property type="entry name" value="ABC_MJ0796_LolCDE_FtsE"/>
    <property type="match status" value="1"/>
</dbReference>
<proteinExistence type="predicted"/>
<dbReference type="InterPro" id="IPR017911">
    <property type="entry name" value="MacB-like_ATP-bd"/>
</dbReference>
<dbReference type="InterPro" id="IPR003439">
    <property type="entry name" value="ABC_transporter-like_ATP-bd"/>
</dbReference>
<dbReference type="Gene3D" id="3.40.50.300">
    <property type="entry name" value="P-loop containing nucleotide triphosphate hydrolases"/>
    <property type="match status" value="1"/>
</dbReference>
<comment type="caution">
    <text evidence="5">The sequence shown here is derived from an EMBL/GenBank/DDBJ whole genome shotgun (WGS) entry which is preliminary data.</text>
</comment>
<dbReference type="GO" id="GO:0005886">
    <property type="term" value="C:plasma membrane"/>
    <property type="evidence" value="ECO:0007669"/>
    <property type="project" value="TreeGrafter"/>
</dbReference>
<feature type="domain" description="ABC transporter" evidence="4">
    <location>
        <begin position="11"/>
        <end position="250"/>
    </location>
</feature>
<dbReference type="EMBL" id="VXRG01000103">
    <property type="protein sequence ID" value="MXY94191.1"/>
    <property type="molecule type" value="Genomic_DNA"/>
</dbReference>
<sequence length="254" mass="28025">MENNPYPNTAIETEDVWRVYKTGSLEVAALKGVNLQIAQGTFAALKGRSGSGKTTLLNCIGGLDSPTDGKIRIFGEEIHSWNERQLTRWRREQVGFIFQSFGLLPSLSAFENVELILRMSGVKGRERHDKTVHCLDLVGLTRWMHHRPFELSGGQQQRVAIARSLANDPKLILADEPTGELDSTTAREILSLFQQIVREQNVTFLIVTHDSLVDDYVDYVLYLKDGQIDIEGLGNGHGPAATPETVSVGPVAGG</sequence>
<name>A0A6B0YV04_9CHLR</name>
<evidence type="ECO:0000256" key="2">
    <source>
        <dbReference type="ARBA" id="ARBA00022741"/>
    </source>
</evidence>
<evidence type="ECO:0000256" key="1">
    <source>
        <dbReference type="ARBA" id="ARBA00022448"/>
    </source>
</evidence>
<dbReference type="FunFam" id="3.40.50.300:FF:000032">
    <property type="entry name" value="Export ABC transporter ATP-binding protein"/>
    <property type="match status" value="1"/>
</dbReference>
<keyword evidence="1" id="KW-0813">Transport</keyword>
<dbReference type="InterPro" id="IPR027417">
    <property type="entry name" value="P-loop_NTPase"/>
</dbReference>
<dbReference type="SUPFAM" id="SSF52540">
    <property type="entry name" value="P-loop containing nucleoside triphosphate hydrolases"/>
    <property type="match status" value="1"/>
</dbReference>
<dbReference type="PANTHER" id="PTHR24220">
    <property type="entry name" value="IMPORT ATP-BINDING PROTEIN"/>
    <property type="match status" value="1"/>
</dbReference>
<dbReference type="SMART" id="SM00382">
    <property type="entry name" value="AAA"/>
    <property type="match status" value="1"/>
</dbReference>
<dbReference type="PROSITE" id="PS00211">
    <property type="entry name" value="ABC_TRANSPORTER_1"/>
    <property type="match status" value="1"/>
</dbReference>
<dbReference type="PROSITE" id="PS50893">
    <property type="entry name" value="ABC_TRANSPORTER_2"/>
    <property type="match status" value="1"/>
</dbReference>
<keyword evidence="2" id="KW-0547">Nucleotide-binding</keyword>
<dbReference type="GO" id="GO:0005524">
    <property type="term" value="F:ATP binding"/>
    <property type="evidence" value="ECO:0007669"/>
    <property type="project" value="UniProtKB-KW"/>
</dbReference>
<dbReference type="GO" id="GO:0016887">
    <property type="term" value="F:ATP hydrolysis activity"/>
    <property type="evidence" value="ECO:0007669"/>
    <property type="project" value="InterPro"/>
</dbReference>